<keyword evidence="1" id="KW-0812">Transmembrane</keyword>
<name>A0ABQ3XKM9_9ACTN</name>
<dbReference type="Proteomes" id="UP000612282">
    <property type="component" value="Unassembled WGS sequence"/>
</dbReference>
<gene>
    <name evidence="2" type="ORF">Aco03nite_074610</name>
</gene>
<proteinExistence type="predicted"/>
<keyword evidence="1" id="KW-1133">Transmembrane helix</keyword>
<reference evidence="2 3" key="1">
    <citation type="submission" date="2021-01" db="EMBL/GenBank/DDBJ databases">
        <title>Whole genome shotgun sequence of Actinoplanes couchii NBRC 106145.</title>
        <authorList>
            <person name="Komaki H."/>
            <person name="Tamura T."/>
        </authorList>
    </citation>
    <scope>NUCLEOTIDE SEQUENCE [LARGE SCALE GENOMIC DNA]</scope>
    <source>
        <strain evidence="2 3">NBRC 106145</strain>
    </source>
</reference>
<feature type="transmembrane region" description="Helical" evidence="1">
    <location>
        <begin position="71"/>
        <end position="93"/>
    </location>
</feature>
<comment type="caution">
    <text evidence="2">The sequence shown here is derived from an EMBL/GenBank/DDBJ whole genome shotgun (WGS) entry which is preliminary data.</text>
</comment>
<protein>
    <submittedName>
        <fullName evidence="2">Uncharacterized protein</fullName>
    </submittedName>
</protein>
<evidence type="ECO:0000313" key="2">
    <source>
        <dbReference type="EMBL" id="GID59057.1"/>
    </source>
</evidence>
<accession>A0ABQ3XKM9</accession>
<evidence type="ECO:0000256" key="1">
    <source>
        <dbReference type="SAM" id="Phobius"/>
    </source>
</evidence>
<feature type="transmembrane region" description="Helical" evidence="1">
    <location>
        <begin position="139"/>
        <end position="160"/>
    </location>
</feature>
<evidence type="ECO:0000313" key="3">
    <source>
        <dbReference type="Proteomes" id="UP000612282"/>
    </source>
</evidence>
<dbReference type="RefSeq" id="WP_203804706.1">
    <property type="nucleotide sequence ID" value="NZ_BAAAQE010000094.1"/>
</dbReference>
<dbReference type="EMBL" id="BOMG01000094">
    <property type="protein sequence ID" value="GID59057.1"/>
    <property type="molecule type" value="Genomic_DNA"/>
</dbReference>
<keyword evidence="1" id="KW-0472">Membrane</keyword>
<organism evidence="2 3">
    <name type="scientific">Actinoplanes couchii</name>
    <dbReference type="NCBI Taxonomy" id="403638"/>
    <lineage>
        <taxon>Bacteria</taxon>
        <taxon>Bacillati</taxon>
        <taxon>Actinomycetota</taxon>
        <taxon>Actinomycetes</taxon>
        <taxon>Micromonosporales</taxon>
        <taxon>Micromonosporaceae</taxon>
        <taxon>Actinoplanes</taxon>
    </lineage>
</organism>
<sequence length="181" mass="19746">MWTFWRRAYEAGTWRRIGYAIIAPPLHLISAVQVLTGRTAAAADRQRRLARGLTGDPQPPNAPGEVSPMRVLAGALGGVGTGVLGWLVLQYLALHIVMNVGYPVRRYVGDGPWGLRLVSRTDSEWVGEYVNAWGGPTLAGVWAVHAGLVMVLTVPILLWAMRGLTRLQGRVIHRADATPPR</sequence>
<keyword evidence="3" id="KW-1185">Reference proteome</keyword>